<feature type="active site" description="Proton donor/acceptor" evidence="3">
    <location>
        <position position="271"/>
    </location>
</feature>
<dbReference type="EC" id="3.4.17.19" evidence="1"/>
<evidence type="ECO:0000256" key="2">
    <source>
        <dbReference type="PIRSR" id="PIRSR006615-1"/>
    </source>
</evidence>
<comment type="cofactor">
    <cofactor evidence="2">
        <name>Zn(2+)</name>
        <dbReference type="ChEBI" id="CHEBI:29105"/>
    </cofactor>
    <text evidence="2">Binds 1 zinc ion per subunit.</text>
</comment>
<evidence type="ECO:0000313" key="4">
    <source>
        <dbReference type="EMBL" id="RBP35385.1"/>
    </source>
</evidence>
<dbReference type="Proteomes" id="UP000253426">
    <property type="component" value="Unassembled WGS sequence"/>
</dbReference>
<feature type="binding site" evidence="2">
    <location>
        <position position="300"/>
    </location>
    <ligand>
        <name>Zn(2+)</name>
        <dbReference type="ChEBI" id="CHEBI:29105"/>
        <note>catalytic</note>
    </ligand>
</feature>
<dbReference type="Pfam" id="PF02074">
    <property type="entry name" value="Peptidase_M32"/>
    <property type="match status" value="1"/>
</dbReference>
<dbReference type="PANTHER" id="PTHR34217">
    <property type="entry name" value="METAL-DEPENDENT CARBOXYPEPTIDASE"/>
    <property type="match status" value="1"/>
</dbReference>
<evidence type="ECO:0000256" key="3">
    <source>
        <dbReference type="PIRSR" id="PIRSR006615-2"/>
    </source>
</evidence>
<dbReference type="PANTHER" id="PTHR34217:SF1">
    <property type="entry name" value="CARBOXYPEPTIDASE 1"/>
    <property type="match status" value="1"/>
</dbReference>
<proteinExistence type="inferred from homology"/>
<dbReference type="Gene3D" id="1.10.1370.30">
    <property type="match status" value="1"/>
</dbReference>
<comment type="catalytic activity">
    <reaction evidence="1">
        <text>Release of a C-terminal amino acid with broad specificity, except for -Pro.</text>
        <dbReference type="EC" id="3.4.17.19"/>
    </reaction>
</comment>
<keyword evidence="1" id="KW-0645">Protease</keyword>
<dbReference type="RefSeq" id="WP_113962375.1">
    <property type="nucleotide sequence ID" value="NZ_QNRR01000022.1"/>
</dbReference>
<dbReference type="GO" id="GO:0046872">
    <property type="term" value="F:metal ion binding"/>
    <property type="evidence" value="ECO:0007669"/>
    <property type="project" value="UniProtKB-KW"/>
</dbReference>
<feature type="binding site" evidence="2">
    <location>
        <position position="270"/>
    </location>
    <ligand>
        <name>Zn(2+)</name>
        <dbReference type="ChEBI" id="CHEBI:29105"/>
        <note>catalytic</note>
    </ligand>
</feature>
<dbReference type="GO" id="GO:0006508">
    <property type="term" value="P:proteolysis"/>
    <property type="evidence" value="ECO:0007669"/>
    <property type="project" value="UniProtKB-UniRule"/>
</dbReference>
<dbReference type="OrthoDB" id="9772308at2"/>
<evidence type="ECO:0000313" key="5">
    <source>
        <dbReference type="Proteomes" id="UP000253426"/>
    </source>
</evidence>
<comment type="function">
    <text evidence="1">Broad specificity carboxypetidase that releases amino acids sequentially from the C-terminus, including neutral, aromatic, polar and basic residues.</text>
</comment>
<dbReference type="SUPFAM" id="SSF55486">
    <property type="entry name" value="Metalloproteases ('zincins'), catalytic domain"/>
    <property type="match status" value="1"/>
</dbReference>
<sequence>MPLTASSYDQLCQAARDINLLQSASAVLGWDQETFMPAKGIEHRSRILAHLSGEAHERMTSKRFGKLLEQAEVETKRAAETSVAKSNVTQWRREFDRATKLSKKLVEENSKAISLGQAAWAKARGESNFAGFAPHLEKLVGLSQEIAGRWGGKNEPYDALLDQHERDSTAEEIDKLFTALRPHVAKIAQEAVAKSKAEAPSEKAMLGNCPVEKQQTLNREVAESLGFDFEAGRIDTTAHPFCSGFGPGDVRLTTRYDERDFLSSLFGVMHEAGHGLYEQGLQEKEWGLPSGAAVSLGIHESQSRLWENHVGRSRAFWEKWYPRATSLFPHLRKLKLDQFLLGVNRAEFSFIRVEADEATYDLHIMLRFSLERRLFSGALKVSELPDAWNAEFEKSFGRTPPDDRRGCLQDIHWSMGGFGYFPTYTLGNLNAAQLFSAAMKKAPIRKGADKGEYAPLLGWLRENVHAPGSTLSPAQLMEHATGRNTSTAPYLKHLKARFL</sequence>
<name>A0A366H0W9_9BACT</name>
<protein>
    <recommendedName>
        <fullName evidence="1">Metal-dependent carboxypeptidase</fullName>
        <ecNumber evidence="1">3.4.17.19</ecNumber>
    </recommendedName>
</protein>
<reference evidence="4 5" key="1">
    <citation type="submission" date="2018-06" db="EMBL/GenBank/DDBJ databases">
        <title>Genomic Encyclopedia of Type Strains, Phase IV (KMG-IV): sequencing the most valuable type-strain genomes for metagenomic binning, comparative biology and taxonomic classification.</title>
        <authorList>
            <person name="Goeker M."/>
        </authorList>
    </citation>
    <scope>NUCLEOTIDE SEQUENCE [LARGE SCALE GENOMIC DNA]</scope>
    <source>
        <strain evidence="4 5">DSM 25532</strain>
    </source>
</reference>
<keyword evidence="1 4" id="KW-0121">Carboxypeptidase</keyword>
<dbReference type="InterPro" id="IPR001333">
    <property type="entry name" value="Peptidase_M32_Taq"/>
</dbReference>
<evidence type="ECO:0000256" key="1">
    <source>
        <dbReference type="PIRNR" id="PIRNR006615"/>
    </source>
</evidence>
<keyword evidence="1 2" id="KW-0479">Metal-binding</keyword>
<keyword evidence="1" id="KW-0378">Hydrolase</keyword>
<gene>
    <name evidence="4" type="ORF">DES53_12252</name>
</gene>
<keyword evidence="5" id="KW-1185">Reference proteome</keyword>
<dbReference type="GO" id="GO:0004181">
    <property type="term" value="F:metallocarboxypeptidase activity"/>
    <property type="evidence" value="ECO:0007669"/>
    <property type="project" value="UniProtKB-UniRule"/>
</dbReference>
<comment type="similarity">
    <text evidence="1">Belongs to the peptidase M32 family.</text>
</comment>
<organism evidence="4 5">
    <name type="scientific">Roseimicrobium gellanilyticum</name>
    <dbReference type="NCBI Taxonomy" id="748857"/>
    <lineage>
        <taxon>Bacteria</taxon>
        <taxon>Pseudomonadati</taxon>
        <taxon>Verrucomicrobiota</taxon>
        <taxon>Verrucomicrobiia</taxon>
        <taxon>Verrucomicrobiales</taxon>
        <taxon>Verrucomicrobiaceae</taxon>
        <taxon>Roseimicrobium</taxon>
    </lineage>
</organism>
<dbReference type="EMBL" id="QNRR01000022">
    <property type="protein sequence ID" value="RBP35385.1"/>
    <property type="molecule type" value="Genomic_DNA"/>
</dbReference>
<dbReference type="PRINTS" id="PR00998">
    <property type="entry name" value="CRBOXYPTASET"/>
</dbReference>
<keyword evidence="1" id="KW-0482">Metalloprotease</keyword>
<dbReference type="AlphaFoldDB" id="A0A366H0W9"/>
<dbReference type="CDD" id="cd06460">
    <property type="entry name" value="M32_Taq"/>
    <property type="match status" value="1"/>
</dbReference>
<dbReference type="PROSITE" id="PS52034">
    <property type="entry name" value="PEPTIDASE_M32"/>
    <property type="match status" value="1"/>
</dbReference>
<feature type="binding site" evidence="2">
    <location>
        <position position="274"/>
    </location>
    <ligand>
        <name>Zn(2+)</name>
        <dbReference type="ChEBI" id="CHEBI:29105"/>
        <note>catalytic</note>
    </ligand>
</feature>
<keyword evidence="2" id="KW-0862">Zinc</keyword>
<comment type="caution">
    <text evidence="4">The sequence shown here is derived from an EMBL/GenBank/DDBJ whole genome shotgun (WGS) entry which is preliminary data.</text>
</comment>
<accession>A0A366H0W9</accession>
<dbReference type="PIRSF" id="PIRSF006615">
    <property type="entry name" value="Zn_crbxpep_Taq"/>
    <property type="match status" value="1"/>
</dbReference>